<gene>
    <name evidence="1" type="ORF">EVA_17706</name>
</gene>
<evidence type="ECO:0000313" key="1">
    <source>
        <dbReference type="EMBL" id="EJW94184.1"/>
    </source>
</evidence>
<dbReference type="PROSITE" id="PS51257">
    <property type="entry name" value="PROKAR_LIPOPROTEIN"/>
    <property type="match status" value="1"/>
</dbReference>
<protein>
    <submittedName>
        <fullName evidence="1">Membrane or secreted protein</fullName>
    </submittedName>
</protein>
<dbReference type="NCBIfam" id="NF033879">
    <property type="entry name" value="smalltalk"/>
    <property type="match status" value="1"/>
</dbReference>
<reference evidence="1" key="1">
    <citation type="journal article" date="2012" name="PLoS ONE">
        <title>Gene sets for utilization of primary and secondary nutrition supplies in the distal gut of endangered iberian lynx.</title>
        <authorList>
            <person name="Alcaide M."/>
            <person name="Messina E."/>
            <person name="Richter M."/>
            <person name="Bargiela R."/>
            <person name="Peplies J."/>
            <person name="Huws S.A."/>
            <person name="Newbold C.J."/>
            <person name="Golyshin P.N."/>
            <person name="Simon M.A."/>
            <person name="Lopez G."/>
            <person name="Yakimov M.M."/>
            <person name="Ferrer M."/>
        </authorList>
    </citation>
    <scope>NUCLEOTIDE SEQUENCE</scope>
</reference>
<sequence>MSKKEWVLLVLKIIAAIATAIAGVLGVAACCNYQL</sequence>
<organism evidence="1">
    <name type="scientific">gut metagenome</name>
    <dbReference type="NCBI Taxonomy" id="749906"/>
    <lineage>
        <taxon>unclassified sequences</taxon>
        <taxon>metagenomes</taxon>
        <taxon>organismal metagenomes</taxon>
    </lineage>
</organism>
<dbReference type="AlphaFoldDB" id="J9G3S1"/>
<comment type="caution">
    <text evidence="1">The sequence shown here is derived from an EMBL/GenBank/DDBJ whole genome shotgun (WGS) entry which is preliminary data.</text>
</comment>
<name>J9G3S1_9ZZZZ</name>
<dbReference type="EMBL" id="AMCI01006520">
    <property type="protein sequence ID" value="EJW94184.1"/>
    <property type="molecule type" value="Genomic_DNA"/>
</dbReference>
<proteinExistence type="predicted"/>
<dbReference type="Pfam" id="PF20096">
    <property type="entry name" value="DUF6486"/>
    <property type="match status" value="1"/>
</dbReference>
<dbReference type="InterPro" id="IPR045505">
    <property type="entry name" value="DUF6486"/>
</dbReference>
<accession>J9G3S1</accession>